<feature type="domain" description="Core-binding (CB)" evidence="3">
    <location>
        <begin position="117"/>
        <end position="204"/>
    </location>
</feature>
<evidence type="ECO:0000256" key="1">
    <source>
        <dbReference type="ARBA" id="ARBA00023125"/>
    </source>
</evidence>
<evidence type="ECO:0000259" key="3">
    <source>
        <dbReference type="PROSITE" id="PS51900"/>
    </source>
</evidence>
<dbReference type="InterPro" id="IPR044068">
    <property type="entry name" value="CB"/>
</dbReference>
<protein>
    <submittedName>
        <fullName evidence="4">Phage integrase SAM-like domain-containing protein</fullName>
    </submittedName>
</protein>
<dbReference type="Gene3D" id="1.10.150.130">
    <property type="match status" value="1"/>
</dbReference>
<dbReference type="EMBL" id="CP104064">
    <property type="protein sequence ID" value="WAH35196.1"/>
    <property type="molecule type" value="Genomic_DNA"/>
</dbReference>
<proteinExistence type="predicted"/>
<evidence type="ECO:0000313" key="5">
    <source>
        <dbReference type="Proteomes" id="UP001164803"/>
    </source>
</evidence>
<keyword evidence="5" id="KW-1185">Reference proteome</keyword>
<evidence type="ECO:0000313" key="4">
    <source>
        <dbReference type="EMBL" id="WAH35196.1"/>
    </source>
</evidence>
<organism evidence="4 5">
    <name type="scientific">Alicyclobacillus dauci</name>
    <dbReference type="NCBI Taxonomy" id="1475485"/>
    <lineage>
        <taxon>Bacteria</taxon>
        <taxon>Bacillati</taxon>
        <taxon>Bacillota</taxon>
        <taxon>Bacilli</taxon>
        <taxon>Bacillales</taxon>
        <taxon>Alicyclobacillaceae</taxon>
        <taxon>Alicyclobacillus</taxon>
    </lineage>
</organism>
<gene>
    <name evidence="4" type="ORF">NZD86_12820</name>
</gene>
<keyword evidence="1 2" id="KW-0238">DNA-binding</keyword>
<accession>A0ABY6YYJ6</accession>
<evidence type="ECO:0000256" key="2">
    <source>
        <dbReference type="PROSITE-ProRule" id="PRU01248"/>
    </source>
</evidence>
<dbReference type="PROSITE" id="PS51900">
    <property type="entry name" value="CB"/>
    <property type="match status" value="1"/>
</dbReference>
<dbReference type="InterPro" id="IPR011010">
    <property type="entry name" value="DNA_brk_join_enz"/>
</dbReference>
<dbReference type="RefSeq" id="WP_268042183.1">
    <property type="nucleotide sequence ID" value="NZ_CP104064.1"/>
</dbReference>
<dbReference type="InterPro" id="IPR010998">
    <property type="entry name" value="Integrase_recombinase_N"/>
</dbReference>
<name>A0ABY6YYJ6_9BACL</name>
<sequence length="396" mass="46630">MEQRYVEFKEKFSLDNSPSSILMRDFMDYLDSAYGDQKREIATRTKYVYQFLESGDISAKLQWSIDDVAELEAFRQHLSVQKKTAMYHFVKFIEQRSNLRDEIEELKIKNKVLEIPECFQGTVQRYLEVLKSRRKMKHWTRYQLAFAFKYFFDFVHNTLNIKDIRQIDQDCIVHYLQYLKSGGGAQKYVYTRFRELNSLFTWAYKQRLIFANPCKDIEVQHYYQLTAPLTIAEQEELVKRWMSDECDPREAIIGILALIYGCSAEEIRFLKLEAFINEITIHIEGRPTNIVLNPVVCPVLERYLLWREQLCKGADVEYLIVSRESYKTKKPLEARVIFKILSNCGQSLRRLRATMLLDAASTGNIKLLEAVGLSFEGTRPYMRAATPVLWMGKPSR</sequence>
<dbReference type="SUPFAM" id="SSF56349">
    <property type="entry name" value="DNA breaking-rejoining enzymes"/>
    <property type="match status" value="1"/>
</dbReference>
<dbReference type="Proteomes" id="UP001164803">
    <property type="component" value="Chromosome"/>
</dbReference>
<reference evidence="4" key="1">
    <citation type="submission" date="2022-08" db="EMBL/GenBank/DDBJ databases">
        <title>Alicyclobacillus dauci DSM2870, complete genome.</title>
        <authorList>
            <person name="Wang Q."/>
            <person name="Cai R."/>
            <person name="Wang Z."/>
        </authorList>
    </citation>
    <scope>NUCLEOTIDE SEQUENCE</scope>
    <source>
        <strain evidence="4">DSM 28700</strain>
    </source>
</reference>